<dbReference type="EMBL" id="CAJFDH010000003">
    <property type="protein sequence ID" value="CAD5216340.1"/>
    <property type="molecule type" value="Genomic_DNA"/>
</dbReference>
<dbReference type="Gene3D" id="2.40.70.10">
    <property type="entry name" value="Acid Proteases"/>
    <property type="match status" value="2"/>
</dbReference>
<dbReference type="Proteomes" id="UP000614601">
    <property type="component" value="Unassembled WGS sequence"/>
</dbReference>
<dbReference type="Proteomes" id="UP000783686">
    <property type="component" value="Unassembled WGS sequence"/>
</dbReference>
<evidence type="ECO:0000313" key="7">
    <source>
        <dbReference type="EMBL" id="CAD5216340.1"/>
    </source>
</evidence>
<evidence type="ECO:0000256" key="5">
    <source>
        <dbReference type="SAM" id="Phobius"/>
    </source>
</evidence>
<evidence type="ECO:0000256" key="3">
    <source>
        <dbReference type="RuleBase" id="RU000454"/>
    </source>
</evidence>
<keyword evidence="3" id="KW-0378">Hydrolase</keyword>
<evidence type="ECO:0000259" key="6">
    <source>
        <dbReference type="PROSITE" id="PS51767"/>
    </source>
</evidence>
<dbReference type="InterPro" id="IPR033121">
    <property type="entry name" value="PEPTIDASE_A1"/>
</dbReference>
<feature type="region of interest" description="Disordered" evidence="4">
    <location>
        <begin position="41"/>
        <end position="69"/>
    </location>
</feature>
<dbReference type="AlphaFoldDB" id="A0A811KLX5"/>
<feature type="active site" evidence="2">
    <location>
        <position position="136"/>
    </location>
</feature>
<proteinExistence type="inferred from homology"/>
<dbReference type="CDD" id="cd05471">
    <property type="entry name" value="pepsin_like"/>
    <property type="match status" value="1"/>
</dbReference>
<dbReference type="GO" id="GO:0004190">
    <property type="term" value="F:aspartic-type endopeptidase activity"/>
    <property type="evidence" value="ECO:0007669"/>
    <property type="project" value="UniProtKB-KW"/>
</dbReference>
<gene>
    <name evidence="7" type="ORF">BOKJ2_LOCUS6544</name>
</gene>
<protein>
    <recommendedName>
        <fullName evidence="6">Peptidase A1 domain-containing protein</fullName>
    </recommendedName>
</protein>
<evidence type="ECO:0000256" key="2">
    <source>
        <dbReference type="PIRSR" id="PIRSR601461-1"/>
    </source>
</evidence>
<dbReference type="InterPro" id="IPR001461">
    <property type="entry name" value="Aspartic_peptidase_A1"/>
</dbReference>
<keyword evidence="3" id="KW-0064">Aspartyl protease</keyword>
<dbReference type="PROSITE" id="PS00141">
    <property type="entry name" value="ASP_PROTEASE"/>
    <property type="match status" value="1"/>
</dbReference>
<dbReference type="PRINTS" id="PR00792">
    <property type="entry name" value="PEPSIN"/>
</dbReference>
<keyword evidence="5" id="KW-0472">Membrane</keyword>
<reference evidence="7" key="1">
    <citation type="submission" date="2020-09" db="EMBL/GenBank/DDBJ databases">
        <authorList>
            <person name="Kikuchi T."/>
        </authorList>
    </citation>
    <scope>NUCLEOTIDE SEQUENCE</scope>
    <source>
        <strain evidence="7">SH1</strain>
    </source>
</reference>
<dbReference type="PANTHER" id="PTHR47966">
    <property type="entry name" value="BETA-SITE APP-CLEAVING ENZYME, ISOFORM A-RELATED"/>
    <property type="match status" value="1"/>
</dbReference>
<keyword evidence="3" id="KW-0645">Protease</keyword>
<keyword evidence="8" id="KW-1185">Reference proteome</keyword>
<name>A0A811KLX5_9BILA</name>
<dbReference type="PANTHER" id="PTHR47966:SF8">
    <property type="entry name" value="ASPARTIC PROTEASE 1-RELATED"/>
    <property type="match status" value="1"/>
</dbReference>
<dbReference type="Pfam" id="PF00026">
    <property type="entry name" value="Asp"/>
    <property type="match status" value="1"/>
</dbReference>
<evidence type="ECO:0000313" key="8">
    <source>
        <dbReference type="Proteomes" id="UP000614601"/>
    </source>
</evidence>
<comment type="similarity">
    <text evidence="1 3">Belongs to the peptidase A1 family.</text>
</comment>
<dbReference type="OrthoDB" id="5853681at2759"/>
<dbReference type="SUPFAM" id="SSF50630">
    <property type="entry name" value="Acid proteases"/>
    <property type="match status" value="1"/>
</dbReference>
<dbReference type="GO" id="GO:0005764">
    <property type="term" value="C:lysosome"/>
    <property type="evidence" value="ECO:0007669"/>
    <property type="project" value="TreeGrafter"/>
</dbReference>
<dbReference type="EMBL" id="CAJFCW020000003">
    <property type="protein sequence ID" value="CAG9105756.1"/>
    <property type="molecule type" value="Genomic_DNA"/>
</dbReference>
<evidence type="ECO:0000256" key="4">
    <source>
        <dbReference type="SAM" id="MobiDB-lite"/>
    </source>
</evidence>
<keyword evidence="5" id="KW-1133">Transmembrane helix</keyword>
<dbReference type="GO" id="GO:0006508">
    <property type="term" value="P:proteolysis"/>
    <property type="evidence" value="ECO:0007669"/>
    <property type="project" value="UniProtKB-KW"/>
</dbReference>
<keyword evidence="5" id="KW-0812">Transmembrane</keyword>
<feature type="active site" evidence="2">
    <location>
        <position position="326"/>
    </location>
</feature>
<dbReference type="InterPro" id="IPR021109">
    <property type="entry name" value="Peptidase_aspartic_dom_sf"/>
</dbReference>
<dbReference type="InterPro" id="IPR034164">
    <property type="entry name" value="Pepsin-like_dom"/>
</dbReference>
<feature type="domain" description="Peptidase A1" evidence="6">
    <location>
        <begin position="118"/>
        <end position="425"/>
    </location>
</feature>
<comment type="caution">
    <text evidence="7">The sequence shown here is derived from an EMBL/GenBank/DDBJ whole genome shotgun (WGS) entry which is preliminary data.</text>
</comment>
<dbReference type="PROSITE" id="PS51767">
    <property type="entry name" value="PEPTIDASE_A1"/>
    <property type="match status" value="1"/>
</dbReference>
<dbReference type="InterPro" id="IPR001969">
    <property type="entry name" value="Aspartic_peptidase_AS"/>
</dbReference>
<organism evidence="7 8">
    <name type="scientific">Bursaphelenchus okinawaensis</name>
    <dbReference type="NCBI Taxonomy" id="465554"/>
    <lineage>
        <taxon>Eukaryota</taxon>
        <taxon>Metazoa</taxon>
        <taxon>Ecdysozoa</taxon>
        <taxon>Nematoda</taxon>
        <taxon>Chromadorea</taxon>
        <taxon>Rhabditida</taxon>
        <taxon>Tylenchina</taxon>
        <taxon>Tylenchomorpha</taxon>
        <taxon>Aphelenchoidea</taxon>
        <taxon>Aphelenchoididae</taxon>
        <taxon>Bursaphelenchus</taxon>
    </lineage>
</organism>
<accession>A0A811KLX5</accession>
<evidence type="ECO:0000256" key="1">
    <source>
        <dbReference type="ARBA" id="ARBA00007447"/>
    </source>
</evidence>
<sequence>MSSCSKVVSYILAFLFINSILTTVFSATVLIGKNTLTSAKATESGKQGNGRQNTTLDSGRYNNTTHATRQVSTSRRAIAQLTTVDGEAKGIKWENITWLANKTPIFTQTLTNINNLYYVGTVYIGFPPRPFQVMFDTGSTLTWVKGKNALQRTDNGFNEVYYNYVWSQTSRTTKRKFKISYDDGVVTKGRLYMDYVALGDYYNPQLRNYVHFGVATKLEQDSPRPYDGVFGLGFGEKHNIKTLMERNRMTNTLNPPIISVYMSELPEKPTESSWGGEIVFGSLNPRWCEAEAVFTQVIHTPDWRFHANHVTLNGINIDIEIEISSDTGTSAILVPKKIYNKITKHLGLRKGSSVPAINCEQKIHLSFKINGVHFSLTEKQLITGYNNKCNLQMSPVQGNLWVFGTPMIRKYCHVYDMQSKRIGFTNTVY</sequence>
<feature type="transmembrane region" description="Helical" evidence="5">
    <location>
        <begin position="7"/>
        <end position="31"/>
    </location>
</feature>